<dbReference type="InterPro" id="IPR050697">
    <property type="entry name" value="Adenylyl/Guanylyl_Cyclase_3/4"/>
</dbReference>
<name>A0A974WJ76_9BACT</name>
<evidence type="ECO:0000256" key="1">
    <source>
        <dbReference type="SAM" id="Phobius"/>
    </source>
</evidence>
<gene>
    <name evidence="3" type="ORF">JR347_06720</name>
</gene>
<evidence type="ECO:0000313" key="3">
    <source>
        <dbReference type="EMBL" id="QSE98768.1"/>
    </source>
</evidence>
<keyword evidence="1" id="KW-1133">Transmembrane helix</keyword>
<dbReference type="Gene3D" id="3.30.70.1230">
    <property type="entry name" value="Nucleotide cyclase"/>
    <property type="match status" value="1"/>
</dbReference>
<evidence type="ECO:0000313" key="4">
    <source>
        <dbReference type="Proteomes" id="UP000662783"/>
    </source>
</evidence>
<dbReference type="SUPFAM" id="SSF55073">
    <property type="entry name" value="Nucleotide cyclase"/>
    <property type="match status" value="1"/>
</dbReference>
<keyword evidence="1" id="KW-0472">Membrane</keyword>
<dbReference type="GO" id="GO:0004016">
    <property type="term" value="F:adenylate cyclase activity"/>
    <property type="evidence" value="ECO:0007669"/>
    <property type="project" value="UniProtKB-ARBA"/>
</dbReference>
<dbReference type="InterPro" id="IPR001054">
    <property type="entry name" value="A/G_cyclase"/>
</dbReference>
<accession>A0A974WJ76</accession>
<feature type="transmembrane region" description="Helical" evidence="1">
    <location>
        <begin position="12"/>
        <end position="35"/>
    </location>
</feature>
<dbReference type="AlphaFoldDB" id="A0A974WJ76"/>
<feature type="domain" description="Guanylate cyclase" evidence="2">
    <location>
        <begin position="186"/>
        <end position="315"/>
    </location>
</feature>
<dbReference type="Proteomes" id="UP000662783">
    <property type="component" value="Chromosome"/>
</dbReference>
<dbReference type="GO" id="GO:0009190">
    <property type="term" value="P:cyclic nucleotide biosynthetic process"/>
    <property type="evidence" value="ECO:0007669"/>
    <property type="project" value="InterPro"/>
</dbReference>
<dbReference type="PROSITE" id="PS50125">
    <property type="entry name" value="GUANYLATE_CYCLASE_2"/>
    <property type="match status" value="1"/>
</dbReference>
<feature type="transmembrane region" description="Helical" evidence="1">
    <location>
        <begin position="91"/>
        <end position="112"/>
    </location>
</feature>
<dbReference type="KEGG" id="fuv:JR347_06720"/>
<sequence>MFNSLSPATKRNIIRILPFGFIWLTLGVIFMFIEYAALGGFDNVSSTAIRVNSQILVFASIAVTILGLLIGTVEVIWLNKAFSNKSFTTKIVYKFAFYIVFLFLVILITFPIAASMELETGIFDKRVWAKYIYYLTSITNLSTFVQMSVSLFACLFYAEISENIGQNVLLNFFTGKYHQPVEEKRVFMFLDMKSSTTIAEQLGHITYFKLLKEYYNTLTHAIIKHGGEVYQYIGDEIVISWPFEKGLQNQNCIRSFLAMKQDLENRSAYFQKTFGVIPTFKVGIHAGLVTTGEIGALKKEIIFTGDVLNTTSRIQGLCNELGVDNLISKELADQLPYTENFSFKSMGTHDLKGKIASLELVAVV</sequence>
<keyword evidence="1" id="KW-0812">Transmembrane</keyword>
<feature type="transmembrane region" description="Helical" evidence="1">
    <location>
        <begin position="55"/>
        <end position="79"/>
    </location>
</feature>
<dbReference type="PANTHER" id="PTHR43081:SF1">
    <property type="entry name" value="ADENYLATE CYCLASE, TERMINAL-DIFFERENTIATION SPECIFIC"/>
    <property type="match status" value="1"/>
</dbReference>
<dbReference type="Pfam" id="PF00211">
    <property type="entry name" value="Guanylate_cyc"/>
    <property type="match status" value="1"/>
</dbReference>
<proteinExistence type="predicted"/>
<dbReference type="InterPro" id="IPR029787">
    <property type="entry name" value="Nucleotide_cyclase"/>
</dbReference>
<reference evidence="3" key="1">
    <citation type="submission" date="2021-02" db="EMBL/GenBank/DDBJ databases">
        <title>Fulvivirga sp. S481 isolated from sea water.</title>
        <authorList>
            <person name="Bae S.S."/>
            <person name="Baek K."/>
        </authorList>
    </citation>
    <scope>NUCLEOTIDE SEQUENCE</scope>
    <source>
        <strain evidence="3">S481</strain>
    </source>
</reference>
<dbReference type="RefSeq" id="WP_205723282.1">
    <property type="nucleotide sequence ID" value="NZ_CP070608.1"/>
</dbReference>
<organism evidence="3 4">
    <name type="scientific">Fulvivirga lutea</name>
    <dbReference type="NCBI Taxonomy" id="2810512"/>
    <lineage>
        <taxon>Bacteria</taxon>
        <taxon>Pseudomonadati</taxon>
        <taxon>Bacteroidota</taxon>
        <taxon>Cytophagia</taxon>
        <taxon>Cytophagales</taxon>
        <taxon>Fulvivirgaceae</taxon>
        <taxon>Fulvivirga</taxon>
    </lineage>
</organism>
<evidence type="ECO:0000259" key="2">
    <source>
        <dbReference type="PROSITE" id="PS50125"/>
    </source>
</evidence>
<dbReference type="CDD" id="cd07302">
    <property type="entry name" value="CHD"/>
    <property type="match status" value="1"/>
</dbReference>
<protein>
    <submittedName>
        <fullName evidence="3">Adenylate/guanylate cyclase domain-containing protein</fullName>
    </submittedName>
</protein>
<keyword evidence="4" id="KW-1185">Reference proteome</keyword>
<dbReference type="EMBL" id="CP070608">
    <property type="protein sequence ID" value="QSE98768.1"/>
    <property type="molecule type" value="Genomic_DNA"/>
</dbReference>
<dbReference type="GO" id="GO:0035556">
    <property type="term" value="P:intracellular signal transduction"/>
    <property type="evidence" value="ECO:0007669"/>
    <property type="project" value="InterPro"/>
</dbReference>
<dbReference type="PANTHER" id="PTHR43081">
    <property type="entry name" value="ADENYLATE CYCLASE, TERMINAL-DIFFERENTIATION SPECIFIC-RELATED"/>
    <property type="match status" value="1"/>
</dbReference>